<dbReference type="EMBL" id="LNJU01000005">
    <property type="protein sequence ID" value="KWZ53320.1"/>
    <property type="molecule type" value="Genomic_DNA"/>
</dbReference>
<sequence length="390" mass="43525">MTTVITLPDRAKKALHTADHEPALVALVQKTADITEIKNADGRAQCHTAYMTLKTRRTDIRKAGKDARDDATKFSKAIITEEDRLVALIEPEEQRLQKLRDEWDAKVEAERREKAQAEQRRKDGIRAKIDELRAVPLNLWEAPAEKIAAALEDLEAFEVTADVFAEFIDAAHSARAEVVAKLTAMHAAAVERAVEAARVAAEREELARQRAEQEERERQAAAARAEQERVDRERREAEEAQARAEREAEQRKIDEQKAEIARQQAALEAERKRIADEAAARQRAEEEAAAARRRAEEEAAAAERRKQEEAAAAVRRAQAQLEEAERRAREAADTAVRNAAPAMLEALEMFVDGVQRDDKEAVSIAFGKARKAVALARPAQAQRELQPAAA</sequence>
<evidence type="ECO:0000256" key="2">
    <source>
        <dbReference type="SAM" id="MobiDB-lite"/>
    </source>
</evidence>
<comment type="caution">
    <text evidence="3">The sequence shown here is derived from an EMBL/GenBank/DDBJ whole genome shotgun (WGS) entry which is preliminary data.</text>
</comment>
<dbReference type="AlphaFoldDB" id="A0AA40R517"/>
<evidence type="ECO:0000313" key="3">
    <source>
        <dbReference type="EMBL" id="KWZ53320.1"/>
    </source>
</evidence>
<proteinExistence type="predicted"/>
<evidence type="ECO:0000256" key="1">
    <source>
        <dbReference type="SAM" id="Coils"/>
    </source>
</evidence>
<feature type="compositionally biased region" description="Basic and acidic residues" evidence="2">
    <location>
        <begin position="210"/>
        <end position="260"/>
    </location>
</feature>
<gene>
    <name evidence="3" type="ORF">WK57_30495</name>
</gene>
<accession>A0AA40R517</accession>
<feature type="region of interest" description="Disordered" evidence="2">
    <location>
        <begin position="210"/>
        <end position="318"/>
    </location>
</feature>
<organism evidence="3 4">
    <name type="scientific">Burkholderia ubonensis</name>
    <dbReference type="NCBI Taxonomy" id="101571"/>
    <lineage>
        <taxon>Bacteria</taxon>
        <taxon>Pseudomonadati</taxon>
        <taxon>Pseudomonadota</taxon>
        <taxon>Betaproteobacteria</taxon>
        <taxon>Burkholderiales</taxon>
        <taxon>Burkholderiaceae</taxon>
        <taxon>Burkholderia</taxon>
        <taxon>Burkholderia cepacia complex</taxon>
    </lineage>
</organism>
<protein>
    <submittedName>
        <fullName evidence="3">Uncharacterized protein</fullName>
    </submittedName>
</protein>
<dbReference type="Proteomes" id="UP000070119">
    <property type="component" value="Chromosome 2"/>
</dbReference>
<reference evidence="3 4" key="1">
    <citation type="submission" date="2015-11" db="EMBL/GenBank/DDBJ databases">
        <authorList>
            <person name="Sahl J."/>
            <person name="Wagner D."/>
            <person name="Keim P."/>
        </authorList>
    </citation>
    <scope>NUCLEOTIDE SEQUENCE [LARGE SCALE GENOMIC DNA]</scope>
    <source>
        <strain evidence="3 4">MSMB1157</strain>
    </source>
</reference>
<evidence type="ECO:0000313" key="4">
    <source>
        <dbReference type="Proteomes" id="UP000070119"/>
    </source>
</evidence>
<name>A0AA40R517_9BURK</name>
<feature type="coiled-coil region" evidence="1">
    <location>
        <begin position="93"/>
        <end position="135"/>
    </location>
</feature>
<feature type="compositionally biased region" description="Basic and acidic residues" evidence="2">
    <location>
        <begin position="268"/>
        <end position="309"/>
    </location>
</feature>
<keyword evidence="1" id="KW-0175">Coiled coil</keyword>